<dbReference type="Pfam" id="PF08240">
    <property type="entry name" value="ADH_N"/>
    <property type="match status" value="1"/>
</dbReference>
<dbReference type="Gene3D" id="3.40.50.720">
    <property type="entry name" value="NAD(P)-binding Rossmann-like Domain"/>
    <property type="match status" value="1"/>
</dbReference>
<dbReference type="PROSITE" id="PS00059">
    <property type="entry name" value="ADH_ZINC"/>
    <property type="match status" value="1"/>
</dbReference>
<evidence type="ECO:0000259" key="10">
    <source>
        <dbReference type="Pfam" id="PF08240"/>
    </source>
</evidence>
<comment type="cofactor">
    <cofactor evidence="1 7">
        <name>Zn(2+)</name>
        <dbReference type="ChEBI" id="CHEBI:29105"/>
    </cofactor>
</comment>
<keyword evidence="6" id="KW-0520">NAD</keyword>
<comment type="similarity">
    <text evidence="2">Belongs to the zinc-containing alcohol dehydrogenase family. Class-III subfamily.</text>
</comment>
<reference evidence="11" key="1">
    <citation type="submission" date="2020-06" db="EMBL/GenBank/DDBJ databases">
        <title>WGS assembly of Ceratodon purpureus strain R40.</title>
        <authorList>
            <person name="Carey S.B."/>
            <person name="Jenkins J."/>
            <person name="Shu S."/>
            <person name="Lovell J.T."/>
            <person name="Sreedasyam A."/>
            <person name="Maumus F."/>
            <person name="Tiley G.P."/>
            <person name="Fernandez-Pozo N."/>
            <person name="Barry K."/>
            <person name="Chen C."/>
            <person name="Wang M."/>
            <person name="Lipzen A."/>
            <person name="Daum C."/>
            <person name="Saski C.A."/>
            <person name="Payton A.C."/>
            <person name="Mcbreen J.C."/>
            <person name="Conrad R.E."/>
            <person name="Kollar L.M."/>
            <person name="Olsson S."/>
            <person name="Huttunen S."/>
            <person name="Landis J.B."/>
            <person name="Wickett N.J."/>
            <person name="Johnson M.G."/>
            <person name="Rensing S.A."/>
            <person name="Grimwood J."/>
            <person name="Schmutz J."/>
            <person name="Mcdaniel S.F."/>
        </authorList>
    </citation>
    <scope>NUCLEOTIDE SEQUENCE</scope>
    <source>
        <strain evidence="11">R40</strain>
    </source>
</reference>
<dbReference type="Proteomes" id="UP000822688">
    <property type="component" value="Chromosome 5"/>
</dbReference>
<organism evidence="11 12">
    <name type="scientific">Ceratodon purpureus</name>
    <name type="common">Fire moss</name>
    <name type="synonym">Dicranum purpureum</name>
    <dbReference type="NCBI Taxonomy" id="3225"/>
    <lineage>
        <taxon>Eukaryota</taxon>
        <taxon>Viridiplantae</taxon>
        <taxon>Streptophyta</taxon>
        <taxon>Embryophyta</taxon>
        <taxon>Bryophyta</taxon>
        <taxon>Bryophytina</taxon>
        <taxon>Bryopsida</taxon>
        <taxon>Dicranidae</taxon>
        <taxon>Pseudoditrichales</taxon>
        <taxon>Ditrichaceae</taxon>
        <taxon>Ceratodon</taxon>
    </lineage>
</organism>
<evidence type="ECO:0000256" key="2">
    <source>
        <dbReference type="ARBA" id="ARBA00010902"/>
    </source>
</evidence>
<feature type="chain" id="PRO_5035823049" evidence="8">
    <location>
        <begin position="18"/>
        <end position="394"/>
    </location>
</feature>
<feature type="domain" description="Alcohol dehydrogenase-like C-terminal" evidence="9">
    <location>
        <begin position="221"/>
        <end position="351"/>
    </location>
</feature>
<sequence length="394" mass="42115">MAINMATLAATFAATAGEVITCKAAIAYEANKPLTVEDIHVAPPGPSEVRIKITNGAICHTDLYYMAGQDPEKIFPRVFGHEGAGFVESVGRDIKDLKPGDKVLPVWMAECKKCPKCKRGKSNICDTLVYNWSNGFMPADKKTTRFSRVADGKPIHHFFGTSTFSQYTVCDEACVAKVNPDADLSKICLLGCGVPTGIGSAWNIAKVTPGSSVAVFGLGTIGLAVVEGAKVAGAARIIGVDRDGSKLTQGLEWGLTDILNTTGLDKPVEEVIREMVDDGVDFSFDCTGNPGVIYSAMECANAAGGVAVILGLMDSSKTLSFHPSKLLWGKSWTSGLFGGYKGRSQLPELVDKCVGGVINLDHYITHKMPFSQINKAVEMLEKGQCLRCVMDYDN</sequence>
<dbReference type="InterPro" id="IPR013154">
    <property type="entry name" value="ADH-like_N"/>
</dbReference>
<dbReference type="PANTHER" id="PTHR43880:SF56">
    <property type="entry name" value="ALCOHOL DEHYDROGENASE-LIKE 4"/>
    <property type="match status" value="1"/>
</dbReference>
<accession>A0A8T0HZ04</accession>
<evidence type="ECO:0000256" key="1">
    <source>
        <dbReference type="ARBA" id="ARBA00001947"/>
    </source>
</evidence>
<feature type="domain" description="Alcohol dehydrogenase-like N-terminal" evidence="10">
    <location>
        <begin position="45"/>
        <end position="178"/>
    </location>
</feature>
<dbReference type="InterPro" id="IPR013149">
    <property type="entry name" value="ADH-like_C"/>
</dbReference>
<evidence type="ECO:0000313" key="12">
    <source>
        <dbReference type="Proteomes" id="UP000822688"/>
    </source>
</evidence>
<dbReference type="InterPro" id="IPR036291">
    <property type="entry name" value="NAD(P)-bd_dom_sf"/>
</dbReference>
<dbReference type="Gene3D" id="3.90.180.10">
    <property type="entry name" value="Medium-chain alcohol dehydrogenases, catalytic domain"/>
    <property type="match status" value="1"/>
</dbReference>
<evidence type="ECO:0000256" key="3">
    <source>
        <dbReference type="ARBA" id="ARBA00022723"/>
    </source>
</evidence>
<comment type="caution">
    <text evidence="11">The sequence shown here is derived from an EMBL/GenBank/DDBJ whole genome shotgun (WGS) entry which is preliminary data.</text>
</comment>
<dbReference type="Pfam" id="PF00107">
    <property type="entry name" value="ADH_zinc_N"/>
    <property type="match status" value="1"/>
</dbReference>
<protein>
    <submittedName>
        <fullName evidence="11">Uncharacterized protein</fullName>
    </submittedName>
</protein>
<evidence type="ECO:0000256" key="4">
    <source>
        <dbReference type="ARBA" id="ARBA00022833"/>
    </source>
</evidence>
<dbReference type="GO" id="GO:0046294">
    <property type="term" value="P:formaldehyde catabolic process"/>
    <property type="evidence" value="ECO:0007669"/>
    <property type="project" value="TreeGrafter"/>
</dbReference>
<name>A0A8T0HZ04_CERPU</name>
<dbReference type="InterPro" id="IPR002328">
    <property type="entry name" value="ADH_Zn_CS"/>
</dbReference>
<dbReference type="GO" id="GO:0005829">
    <property type="term" value="C:cytosol"/>
    <property type="evidence" value="ECO:0007669"/>
    <property type="project" value="TreeGrafter"/>
</dbReference>
<dbReference type="AlphaFoldDB" id="A0A8T0HZ04"/>
<dbReference type="GO" id="GO:0008270">
    <property type="term" value="F:zinc ion binding"/>
    <property type="evidence" value="ECO:0007669"/>
    <property type="project" value="InterPro"/>
</dbReference>
<evidence type="ECO:0000313" key="11">
    <source>
        <dbReference type="EMBL" id="KAG0575568.1"/>
    </source>
</evidence>
<keyword evidence="4 7" id="KW-0862">Zinc</keyword>
<dbReference type="SUPFAM" id="SSF50129">
    <property type="entry name" value="GroES-like"/>
    <property type="match status" value="2"/>
</dbReference>
<feature type="signal peptide" evidence="8">
    <location>
        <begin position="1"/>
        <end position="17"/>
    </location>
</feature>
<gene>
    <name evidence="11" type="ORF">KC19_5G013100</name>
</gene>
<keyword evidence="3 7" id="KW-0479">Metal-binding</keyword>
<dbReference type="InterPro" id="IPR011032">
    <property type="entry name" value="GroES-like_sf"/>
</dbReference>
<evidence type="ECO:0000256" key="5">
    <source>
        <dbReference type="ARBA" id="ARBA00023002"/>
    </source>
</evidence>
<evidence type="ECO:0000256" key="7">
    <source>
        <dbReference type="RuleBase" id="RU361277"/>
    </source>
</evidence>
<dbReference type="FunFam" id="3.90.180.10:FF:000007">
    <property type="entry name" value="Alcohol dehydrogenase 6"/>
    <property type="match status" value="1"/>
</dbReference>
<dbReference type="EMBL" id="CM026425">
    <property type="protein sequence ID" value="KAG0575568.1"/>
    <property type="molecule type" value="Genomic_DNA"/>
</dbReference>
<dbReference type="GO" id="GO:0051903">
    <property type="term" value="F:S-(hydroxymethyl)glutathione dehydrogenase [NAD(P)+] activity"/>
    <property type="evidence" value="ECO:0007669"/>
    <property type="project" value="TreeGrafter"/>
</dbReference>
<dbReference type="SUPFAM" id="SSF51735">
    <property type="entry name" value="NAD(P)-binding Rossmann-fold domains"/>
    <property type="match status" value="1"/>
</dbReference>
<keyword evidence="8" id="KW-0732">Signal</keyword>
<evidence type="ECO:0000256" key="6">
    <source>
        <dbReference type="ARBA" id="ARBA00023027"/>
    </source>
</evidence>
<evidence type="ECO:0000259" key="9">
    <source>
        <dbReference type="Pfam" id="PF00107"/>
    </source>
</evidence>
<dbReference type="FunFam" id="3.40.50.720:FF:000003">
    <property type="entry name" value="S-(hydroxymethyl)glutathione dehydrogenase"/>
    <property type="match status" value="1"/>
</dbReference>
<evidence type="ECO:0000256" key="8">
    <source>
        <dbReference type="SAM" id="SignalP"/>
    </source>
</evidence>
<dbReference type="PANTHER" id="PTHR43880">
    <property type="entry name" value="ALCOHOL DEHYDROGENASE"/>
    <property type="match status" value="1"/>
</dbReference>
<proteinExistence type="inferred from homology"/>
<keyword evidence="5" id="KW-0560">Oxidoreductase</keyword>
<keyword evidence="12" id="KW-1185">Reference proteome</keyword>